<dbReference type="PROSITE" id="PS00108">
    <property type="entry name" value="PROTEIN_KINASE_ST"/>
    <property type="match status" value="1"/>
</dbReference>
<dbReference type="Pfam" id="PF00069">
    <property type="entry name" value="Pkinase"/>
    <property type="match status" value="1"/>
</dbReference>
<evidence type="ECO:0000256" key="3">
    <source>
        <dbReference type="ARBA" id="ARBA00022840"/>
    </source>
</evidence>
<feature type="non-terminal residue" evidence="7">
    <location>
        <position position="200"/>
    </location>
</feature>
<evidence type="ECO:0000256" key="2">
    <source>
        <dbReference type="ARBA" id="ARBA00022741"/>
    </source>
</evidence>
<feature type="binding site" evidence="4">
    <location>
        <position position="80"/>
    </location>
    <ligand>
        <name>ATP</name>
        <dbReference type="ChEBI" id="CHEBI:30616"/>
    </ligand>
</feature>
<gene>
    <name evidence="7" type="ORF">DM02DRAFT_664623</name>
</gene>
<keyword evidence="2 4" id="KW-0547">Nucleotide-binding</keyword>
<dbReference type="InterPro" id="IPR017441">
    <property type="entry name" value="Protein_kinase_ATP_BS"/>
</dbReference>
<dbReference type="SUPFAM" id="SSF56112">
    <property type="entry name" value="Protein kinase-like (PK-like)"/>
    <property type="match status" value="1"/>
</dbReference>
<dbReference type="PROSITE" id="PS00107">
    <property type="entry name" value="PROTEIN_KINASE_ATP"/>
    <property type="match status" value="1"/>
</dbReference>
<dbReference type="Gene3D" id="3.30.200.20">
    <property type="entry name" value="Phosphorylase Kinase, domain 1"/>
    <property type="match status" value="1"/>
</dbReference>
<keyword evidence="5" id="KW-0723">Serine/threonine-protein kinase</keyword>
<dbReference type="Proteomes" id="UP000244855">
    <property type="component" value="Unassembled WGS sequence"/>
</dbReference>
<protein>
    <recommendedName>
        <fullName evidence="1">non-specific serine/threonine protein kinase</fullName>
        <ecNumber evidence="1">2.7.11.1</ecNumber>
    </recommendedName>
</protein>
<dbReference type="PROSITE" id="PS50011">
    <property type="entry name" value="PROTEIN_KINASE_DOM"/>
    <property type="match status" value="1"/>
</dbReference>
<dbReference type="InterPro" id="IPR000719">
    <property type="entry name" value="Prot_kinase_dom"/>
</dbReference>
<evidence type="ECO:0000256" key="4">
    <source>
        <dbReference type="PROSITE-ProRule" id="PRU10141"/>
    </source>
</evidence>
<dbReference type="GO" id="GO:0004674">
    <property type="term" value="F:protein serine/threonine kinase activity"/>
    <property type="evidence" value="ECO:0007669"/>
    <property type="project" value="UniProtKB-KW"/>
</dbReference>
<evidence type="ECO:0000259" key="6">
    <source>
        <dbReference type="PROSITE" id="PS50011"/>
    </source>
</evidence>
<dbReference type="InterPro" id="IPR008271">
    <property type="entry name" value="Ser/Thr_kinase_AS"/>
</dbReference>
<evidence type="ECO:0000313" key="7">
    <source>
        <dbReference type="EMBL" id="PVH90830.1"/>
    </source>
</evidence>
<dbReference type="EMBL" id="KZ806077">
    <property type="protein sequence ID" value="PVH90830.1"/>
    <property type="molecule type" value="Genomic_DNA"/>
</dbReference>
<dbReference type="OrthoDB" id="5800476at2759"/>
<keyword evidence="3 4" id="KW-0067">ATP-binding</keyword>
<reference evidence="7 8" key="1">
    <citation type="journal article" date="2018" name="Sci. Rep.">
        <title>Comparative genomics provides insights into the lifestyle and reveals functional heterogeneity of dark septate endophytic fungi.</title>
        <authorList>
            <person name="Knapp D.G."/>
            <person name="Nemeth J.B."/>
            <person name="Barry K."/>
            <person name="Hainaut M."/>
            <person name="Henrissat B."/>
            <person name="Johnson J."/>
            <person name="Kuo A."/>
            <person name="Lim J.H.P."/>
            <person name="Lipzen A."/>
            <person name="Nolan M."/>
            <person name="Ohm R.A."/>
            <person name="Tamas L."/>
            <person name="Grigoriev I.V."/>
            <person name="Spatafora J.W."/>
            <person name="Nagy L.G."/>
            <person name="Kovacs G.M."/>
        </authorList>
    </citation>
    <scope>NUCLEOTIDE SEQUENCE [LARGE SCALE GENOMIC DNA]</scope>
    <source>
        <strain evidence="7 8">DSE2036</strain>
    </source>
</reference>
<name>A0A2V1CYM2_9PLEO</name>
<evidence type="ECO:0000256" key="1">
    <source>
        <dbReference type="ARBA" id="ARBA00012513"/>
    </source>
</evidence>
<dbReference type="PANTHER" id="PTHR11909">
    <property type="entry name" value="CASEIN KINASE-RELATED"/>
    <property type="match status" value="1"/>
</dbReference>
<comment type="similarity">
    <text evidence="5">Belongs to the protein kinase superfamily.</text>
</comment>
<keyword evidence="8" id="KW-1185">Reference proteome</keyword>
<dbReference type="EC" id="2.7.11.1" evidence="1"/>
<dbReference type="STRING" id="97972.A0A2V1CYM2"/>
<dbReference type="InterPro" id="IPR011009">
    <property type="entry name" value="Kinase-like_dom_sf"/>
</dbReference>
<evidence type="ECO:0000256" key="5">
    <source>
        <dbReference type="RuleBase" id="RU000304"/>
    </source>
</evidence>
<dbReference type="Gene3D" id="1.10.510.10">
    <property type="entry name" value="Transferase(Phosphotransferase) domain 1"/>
    <property type="match status" value="1"/>
</dbReference>
<evidence type="ECO:0000313" key="8">
    <source>
        <dbReference type="Proteomes" id="UP000244855"/>
    </source>
</evidence>
<proteinExistence type="inferred from homology"/>
<organism evidence="7 8">
    <name type="scientific">Periconia macrospinosa</name>
    <dbReference type="NCBI Taxonomy" id="97972"/>
    <lineage>
        <taxon>Eukaryota</taxon>
        <taxon>Fungi</taxon>
        <taxon>Dikarya</taxon>
        <taxon>Ascomycota</taxon>
        <taxon>Pezizomycotina</taxon>
        <taxon>Dothideomycetes</taxon>
        <taxon>Pleosporomycetidae</taxon>
        <taxon>Pleosporales</taxon>
        <taxon>Massarineae</taxon>
        <taxon>Periconiaceae</taxon>
        <taxon>Periconia</taxon>
    </lineage>
</organism>
<accession>A0A2V1CYM2</accession>
<sequence length="200" mass="22473">MKPNAASSLLAVLYRDIQSNQLHFWQPLNLALQRHRRIIDMRNSPLVAGRYYLGRSIGRGSFGEVYSGVDKHTGKKVAIKVESIYEKRSLLASEYRAYRALAGQRGIPAVYWFGAYGEEYNAMVLDLLGASLGKHLGNTRHRKFSSTTVFSLAVQLLSLIEHVHSKSFLHRDIKPANLLTGIGNDDTNVYMIDFGLAKTF</sequence>
<keyword evidence="7" id="KW-0808">Transferase</keyword>
<feature type="domain" description="Protein kinase" evidence="6">
    <location>
        <begin position="51"/>
        <end position="200"/>
    </location>
</feature>
<dbReference type="SMART" id="SM00220">
    <property type="entry name" value="S_TKc"/>
    <property type="match status" value="1"/>
</dbReference>
<dbReference type="InterPro" id="IPR050235">
    <property type="entry name" value="CK1_Ser-Thr_kinase"/>
</dbReference>
<dbReference type="AlphaFoldDB" id="A0A2V1CYM2"/>
<dbReference type="GO" id="GO:0005524">
    <property type="term" value="F:ATP binding"/>
    <property type="evidence" value="ECO:0007669"/>
    <property type="project" value="UniProtKB-UniRule"/>
</dbReference>
<keyword evidence="7" id="KW-0418">Kinase</keyword>